<reference evidence="1" key="2">
    <citation type="journal article" date="2008" name="Genome Biol.">
        <title>Improved genome assembly and evidence-based global gene model set for the chordate Ciona intestinalis: new insight into intron and operon populations.</title>
        <authorList>
            <person name="Satou Y."/>
            <person name="Mineta K."/>
            <person name="Ogasawara M."/>
            <person name="Sasakura Y."/>
            <person name="Shoguchi E."/>
            <person name="Ueno K."/>
            <person name="Yamada L."/>
            <person name="Matsumoto J."/>
            <person name="Wasserscheid J."/>
            <person name="Dewar K."/>
            <person name="Wiley G.B."/>
            <person name="Macmil S.L."/>
            <person name="Roe B.A."/>
            <person name="Zeller R.W."/>
            <person name="Hastings K.E."/>
            <person name="Lemaire P."/>
            <person name="Lindquist E."/>
            <person name="Endo T."/>
            <person name="Hotta K."/>
            <person name="Inaba K."/>
        </authorList>
    </citation>
    <scope>NUCLEOTIDE SEQUENCE [LARGE SCALE GENOMIC DNA]</scope>
    <source>
        <strain evidence="1">wild type</strain>
    </source>
</reference>
<protein>
    <submittedName>
        <fullName evidence="1">Uncharacterized protein</fullName>
    </submittedName>
</protein>
<reference evidence="2" key="1">
    <citation type="journal article" date="2002" name="Science">
        <title>The draft genome of Ciona intestinalis: insights into chordate and vertebrate origins.</title>
        <authorList>
            <person name="Dehal P."/>
            <person name="Satou Y."/>
            <person name="Campbell R.K."/>
            <person name="Chapman J."/>
            <person name="Degnan B."/>
            <person name="De Tomaso A."/>
            <person name="Davidson B."/>
            <person name="Di Gregorio A."/>
            <person name="Gelpke M."/>
            <person name="Goodstein D.M."/>
            <person name="Harafuji N."/>
            <person name="Hastings K.E."/>
            <person name="Ho I."/>
            <person name="Hotta K."/>
            <person name="Huang W."/>
            <person name="Kawashima T."/>
            <person name="Lemaire P."/>
            <person name="Martinez D."/>
            <person name="Meinertzhagen I.A."/>
            <person name="Necula S."/>
            <person name="Nonaka M."/>
            <person name="Putnam N."/>
            <person name="Rash S."/>
            <person name="Saiga H."/>
            <person name="Satake M."/>
            <person name="Terry A."/>
            <person name="Yamada L."/>
            <person name="Wang H.G."/>
            <person name="Awazu S."/>
            <person name="Azumi K."/>
            <person name="Boore J."/>
            <person name="Branno M."/>
            <person name="Chin-Bow S."/>
            <person name="DeSantis R."/>
            <person name="Doyle S."/>
            <person name="Francino P."/>
            <person name="Keys D.N."/>
            <person name="Haga S."/>
            <person name="Hayashi H."/>
            <person name="Hino K."/>
            <person name="Imai K.S."/>
            <person name="Inaba K."/>
            <person name="Kano S."/>
            <person name="Kobayashi K."/>
            <person name="Kobayashi M."/>
            <person name="Lee B.I."/>
            <person name="Makabe K.W."/>
            <person name="Manohar C."/>
            <person name="Matassi G."/>
            <person name="Medina M."/>
            <person name="Mochizuki Y."/>
            <person name="Mount S."/>
            <person name="Morishita T."/>
            <person name="Miura S."/>
            <person name="Nakayama A."/>
            <person name="Nishizaka S."/>
            <person name="Nomoto H."/>
            <person name="Ohta F."/>
            <person name="Oishi K."/>
            <person name="Rigoutsos I."/>
            <person name="Sano M."/>
            <person name="Sasaki A."/>
            <person name="Sasakura Y."/>
            <person name="Shoguchi E."/>
            <person name="Shin-i T."/>
            <person name="Spagnuolo A."/>
            <person name="Stainier D."/>
            <person name="Suzuki M.M."/>
            <person name="Tassy O."/>
            <person name="Takatori N."/>
            <person name="Tokuoka M."/>
            <person name="Yagi K."/>
            <person name="Yoshizaki F."/>
            <person name="Wada S."/>
            <person name="Zhang C."/>
            <person name="Hyatt P.D."/>
            <person name="Larimer F."/>
            <person name="Detter C."/>
            <person name="Doggett N."/>
            <person name="Glavina T."/>
            <person name="Hawkins T."/>
            <person name="Richardson P."/>
            <person name="Lucas S."/>
            <person name="Kohara Y."/>
            <person name="Levine M."/>
            <person name="Satoh N."/>
            <person name="Rokhsar D.S."/>
        </authorList>
    </citation>
    <scope>NUCLEOTIDE SEQUENCE [LARGE SCALE GENOMIC DNA]</scope>
</reference>
<reference evidence="1" key="3">
    <citation type="submission" date="2025-08" db="UniProtKB">
        <authorList>
            <consortium name="Ensembl"/>
        </authorList>
    </citation>
    <scope>IDENTIFICATION</scope>
</reference>
<accession>H2Y220</accession>
<dbReference type="Proteomes" id="UP000008144">
    <property type="component" value="Chromosome 7"/>
</dbReference>
<evidence type="ECO:0000313" key="2">
    <source>
        <dbReference type="Proteomes" id="UP000008144"/>
    </source>
</evidence>
<name>H2Y220_CIOIN</name>
<evidence type="ECO:0000313" key="1">
    <source>
        <dbReference type="Ensembl" id="ENSCINP00000035955.1"/>
    </source>
</evidence>
<proteinExistence type="predicted"/>
<dbReference type="AlphaFoldDB" id="H2Y220"/>
<dbReference type="HOGENOM" id="CLU_3124468_0_0_1"/>
<dbReference type="Ensembl" id="ENSCINT00000035949.1">
    <property type="protein sequence ID" value="ENSCINP00000035955.1"/>
    <property type="gene ID" value="ENSCING00000020576.1"/>
</dbReference>
<dbReference type="EMBL" id="EAAA01002428">
    <property type="status" value="NOT_ANNOTATED_CDS"/>
    <property type="molecule type" value="Genomic_DNA"/>
</dbReference>
<reference evidence="1" key="4">
    <citation type="submission" date="2025-09" db="UniProtKB">
        <authorList>
            <consortium name="Ensembl"/>
        </authorList>
    </citation>
    <scope>IDENTIFICATION</scope>
</reference>
<dbReference type="InParanoid" id="H2Y220"/>
<organism evidence="1 2">
    <name type="scientific">Ciona intestinalis</name>
    <name type="common">Transparent sea squirt</name>
    <name type="synonym">Ascidia intestinalis</name>
    <dbReference type="NCBI Taxonomy" id="7719"/>
    <lineage>
        <taxon>Eukaryota</taxon>
        <taxon>Metazoa</taxon>
        <taxon>Chordata</taxon>
        <taxon>Tunicata</taxon>
        <taxon>Ascidiacea</taxon>
        <taxon>Phlebobranchia</taxon>
        <taxon>Cionidae</taxon>
        <taxon>Ciona</taxon>
    </lineage>
</organism>
<sequence>MMLLCFRYCATQTEPYPAMKTSSRPSVYADKTPSEYLARAEITALISGRA</sequence>
<keyword evidence="2" id="KW-1185">Reference proteome</keyword>